<dbReference type="Proteomes" id="UP000029452">
    <property type="component" value="Unassembled WGS sequence"/>
</dbReference>
<comment type="caution">
    <text evidence="2">The sequence shown here is derived from an EMBL/GenBank/DDBJ whole genome shotgun (WGS) entry which is preliminary data.</text>
</comment>
<feature type="region of interest" description="Disordered" evidence="1">
    <location>
        <begin position="21"/>
        <end position="48"/>
    </location>
</feature>
<evidence type="ECO:0000313" key="3">
    <source>
        <dbReference type="Proteomes" id="UP000029452"/>
    </source>
</evidence>
<dbReference type="PATRIC" id="fig|178606.4.peg.1804"/>
<proteinExistence type="predicted"/>
<dbReference type="EMBL" id="JPGK01000006">
    <property type="protein sequence ID" value="KGA93593.1"/>
    <property type="molecule type" value="Genomic_DNA"/>
</dbReference>
<reference evidence="2 3" key="1">
    <citation type="submission" date="2014-06" db="EMBL/GenBank/DDBJ databases">
        <title>Draft genome sequence of iron oxidizing acidophile Leptospirillum ferriphilum DSM14647.</title>
        <authorList>
            <person name="Cardenas J.P."/>
            <person name="Lazcano M."/>
            <person name="Ossandon F.J."/>
            <person name="Corbett M."/>
            <person name="Holmes D.S."/>
            <person name="Watkin E."/>
        </authorList>
    </citation>
    <scope>NUCLEOTIDE SEQUENCE [LARGE SCALE GENOMIC DNA]</scope>
    <source>
        <strain evidence="2 3">DSM 14647</strain>
    </source>
</reference>
<evidence type="ECO:0000256" key="1">
    <source>
        <dbReference type="SAM" id="MobiDB-lite"/>
    </source>
</evidence>
<protein>
    <submittedName>
        <fullName evidence="2">Uncharacterized protein</fullName>
    </submittedName>
</protein>
<evidence type="ECO:0000313" key="2">
    <source>
        <dbReference type="EMBL" id="KGA93593.1"/>
    </source>
</evidence>
<organism evidence="2 3">
    <name type="scientific">Leptospirillum ferriphilum</name>
    <dbReference type="NCBI Taxonomy" id="178606"/>
    <lineage>
        <taxon>Bacteria</taxon>
        <taxon>Pseudomonadati</taxon>
        <taxon>Nitrospirota</taxon>
        <taxon>Nitrospiria</taxon>
        <taxon>Nitrospirales</taxon>
        <taxon>Nitrospiraceae</taxon>
        <taxon>Leptospirillum</taxon>
    </lineage>
</organism>
<sequence length="48" mass="5376">MFIILFPRMTIIGSASGILSPEPGPFQSKVGRWKKETARYPPQGEENL</sequence>
<dbReference type="AlphaFoldDB" id="A0A094W7Y0"/>
<accession>A0A094W7Y0</accession>
<gene>
    <name evidence="2" type="ORF">LptCag_0206</name>
</gene>
<name>A0A094W7Y0_9BACT</name>